<dbReference type="Gene3D" id="1.10.10.60">
    <property type="entry name" value="Homeodomain-like"/>
    <property type="match status" value="2"/>
</dbReference>
<reference evidence="5 6" key="1">
    <citation type="submission" date="2019-05" db="EMBL/GenBank/DDBJ databases">
        <authorList>
            <person name="Narsing Rao M.P."/>
            <person name="Li W.J."/>
        </authorList>
    </citation>
    <scope>NUCLEOTIDE SEQUENCE [LARGE SCALE GENOMIC DNA]</scope>
    <source>
        <strain evidence="5 6">SYSU_K30003</strain>
    </source>
</reference>
<comment type="caution">
    <text evidence="5">The sequence shown here is derived from an EMBL/GenBank/DDBJ whole genome shotgun (WGS) entry which is preliminary data.</text>
</comment>
<dbReference type="GO" id="GO:0003700">
    <property type="term" value="F:DNA-binding transcription factor activity"/>
    <property type="evidence" value="ECO:0007669"/>
    <property type="project" value="InterPro"/>
</dbReference>
<dbReference type="Proteomes" id="UP000309676">
    <property type="component" value="Unassembled WGS sequence"/>
</dbReference>
<dbReference type="PANTHER" id="PTHR43280">
    <property type="entry name" value="ARAC-FAMILY TRANSCRIPTIONAL REGULATOR"/>
    <property type="match status" value="1"/>
</dbReference>
<dbReference type="PANTHER" id="PTHR43280:SF2">
    <property type="entry name" value="HTH-TYPE TRANSCRIPTIONAL REGULATOR EXSA"/>
    <property type="match status" value="1"/>
</dbReference>
<organism evidence="5 6">
    <name type="scientific">Paenibacillus antri</name>
    <dbReference type="NCBI Taxonomy" id="2582848"/>
    <lineage>
        <taxon>Bacteria</taxon>
        <taxon>Bacillati</taxon>
        <taxon>Bacillota</taxon>
        <taxon>Bacilli</taxon>
        <taxon>Bacillales</taxon>
        <taxon>Paenibacillaceae</taxon>
        <taxon>Paenibacillus</taxon>
    </lineage>
</organism>
<evidence type="ECO:0000256" key="3">
    <source>
        <dbReference type="ARBA" id="ARBA00023163"/>
    </source>
</evidence>
<dbReference type="GO" id="GO:0043565">
    <property type="term" value="F:sequence-specific DNA binding"/>
    <property type="evidence" value="ECO:0007669"/>
    <property type="project" value="InterPro"/>
</dbReference>
<dbReference type="SMART" id="SM00342">
    <property type="entry name" value="HTH_ARAC"/>
    <property type="match status" value="1"/>
</dbReference>
<name>A0A5R9GIW2_9BACL</name>
<sequence>MRRSSRCRTFTFFVEQYRSNVQIGDLEKLSGLSRNYMIEQFKRTFGMTPIQYLIHVRVEKAKELALQGGLTVGEIAERVGYADVHTFGKMFKKKTGYSLSRFCASLFTVSTHKEQDNSLPW</sequence>
<evidence type="ECO:0000256" key="2">
    <source>
        <dbReference type="ARBA" id="ARBA00023125"/>
    </source>
</evidence>
<accession>A0A5R9GIW2</accession>
<dbReference type="AlphaFoldDB" id="A0A5R9GIW2"/>
<dbReference type="PROSITE" id="PS00041">
    <property type="entry name" value="HTH_ARAC_FAMILY_1"/>
    <property type="match status" value="1"/>
</dbReference>
<evidence type="ECO:0000313" key="6">
    <source>
        <dbReference type="Proteomes" id="UP000309676"/>
    </source>
</evidence>
<evidence type="ECO:0000259" key="4">
    <source>
        <dbReference type="PROSITE" id="PS01124"/>
    </source>
</evidence>
<evidence type="ECO:0000313" key="5">
    <source>
        <dbReference type="EMBL" id="TLS52793.1"/>
    </source>
</evidence>
<protein>
    <submittedName>
        <fullName evidence="5">Helix-turn-helix transcriptional regulator</fullName>
    </submittedName>
</protein>
<dbReference type="InterPro" id="IPR018062">
    <property type="entry name" value="HTH_AraC-typ_CS"/>
</dbReference>
<keyword evidence="6" id="KW-1185">Reference proteome</keyword>
<evidence type="ECO:0000256" key="1">
    <source>
        <dbReference type="ARBA" id="ARBA00023015"/>
    </source>
</evidence>
<keyword evidence="1" id="KW-0805">Transcription regulation</keyword>
<dbReference type="OrthoDB" id="9807321at2"/>
<dbReference type="EMBL" id="VCIW01000004">
    <property type="protein sequence ID" value="TLS52793.1"/>
    <property type="molecule type" value="Genomic_DNA"/>
</dbReference>
<gene>
    <name evidence="5" type="ORF">FE782_09225</name>
</gene>
<keyword evidence="3" id="KW-0804">Transcription</keyword>
<feature type="domain" description="HTH araC/xylS-type" evidence="4">
    <location>
        <begin position="7"/>
        <end position="105"/>
    </location>
</feature>
<dbReference type="Pfam" id="PF12833">
    <property type="entry name" value="HTH_18"/>
    <property type="match status" value="1"/>
</dbReference>
<dbReference type="SUPFAM" id="SSF46689">
    <property type="entry name" value="Homeodomain-like"/>
    <property type="match status" value="2"/>
</dbReference>
<dbReference type="PROSITE" id="PS01124">
    <property type="entry name" value="HTH_ARAC_FAMILY_2"/>
    <property type="match status" value="1"/>
</dbReference>
<keyword evidence="2" id="KW-0238">DNA-binding</keyword>
<dbReference type="InterPro" id="IPR018060">
    <property type="entry name" value="HTH_AraC"/>
</dbReference>
<proteinExistence type="predicted"/>
<dbReference type="InterPro" id="IPR009057">
    <property type="entry name" value="Homeodomain-like_sf"/>
</dbReference>